<dbReference type="Proteomes" id="UP000069272">
    <property type="component" value="Chromosome 2R"/>
</dbReference>
<accession>A0A182FXA7</accession>
<keyword evidence="1" id="KW-0479">Metal-binding</keyword>
<keyword evidence="5" id="KW-1185">Reference proteome</keyword>
<dbReference type="AlphaFoldDB" id="A0A182FXA7"/>
<dbReference type="EnsemblMetazoa" id="AALB014279-RB">
    <property type="protein sequence ID" value="AALB014279-PB"/>
    <property type="gene ID" value="AALB014279"/>
</dbReference>
<reference evidence="4 5" key="1">
    <citation type="journal article" date="2017" name="G3 (Bethesda)">
        <title>The Physical Genome Mapping of Anopheles albimanus Corrected Scaffold Misassemblies and Identified Interarm Rearrangements in Genus Anopheles.</title>
        <authorList>
            <person name="Artemov G.N."/>
            <person name="Peery A.N."/>
            <person name="Jiang X."/>
            <person name="Tu Z."/>
            <person name="Stegniy V.N."/>
            <person name="Sharakhova M.V."/>
            <person name="Sharakhov I.V."/>
        </authorList>
    </citation>
    <scope>NUCLEOTIDE SEQUENCE [LARGE SCALE GENOMIC DNA]</scope>
    <source>
        <strain evidence="4 5">ALBI9_A</strain>
    </source>
</reference>
<evidence type="ECO:0000313" key="5">
    <source>
        <dbReference type="Proteomes" id="UP000069272"/>
    </source>
</evidence>
<protein>
    <submittedName>
        <fullName evidence="4">FLYWCH-type domain-containing protein</fullName>
    </submittedName>
</protein>
<evidence type="ECO:0000256" key="2">
    <source>
        <dbReference type="ARBA" id="ARBA00022771"/>
    </source>
</evidence>
<reference evidence="4" key="2">
    <citation type="submission" date="2022-08" db="UniProtKB">
        <authorList>
            <consortium name="EnsemblMetazoa"/>
        </authorList>
    </citation>
    <scope>IDENTIFICATION</scope>
    <source>
        <strain evidence="4">STECLA/ALBI9_A</strain>
    </source>
</reference>
<evidence type="ECO:0000256" key="3">
    <source>
        <dbReference type="ARBA" id="ARBA00022833"/>
    </source>
</evidence>
<dbReference type="Pfam" id="PF04500">
    <property type="entry name" value="FLYWCH"/>
    <property type="match status" value="1"/>
</dbReference>
<sequence>MSAVSDHIYGYNERGNLVYNKYCYTKATANGTANIIIWRCREYRRLKCRATIKTKNKELCAIRGSHTHEAKNYGKIIAPFLTTSM</sequence>
<evidence type="ECO:0000313" key="4">
    <source>
        <dbReference type="EnsemblMetazoa" id="AALB014279-PB"/>
    </source>
</evidence>
<name>A0A182FXA7_ANOAL</name>
<dbReference type="GO" id="GO:0008270">
    <property type="term" value="F:zinc ion binding"/>
    <property type="evidence" value="ECO:0007669"/>
    <property type="project" value="UniProtKB-KW"/>
</dbReference>
<proteinExistence type="predicted"/>
<dbReference type="VEuPathDB" id="VectorBase:AALB20_037084"/>
<dbReference type="Gene3D" id="2.20.25.240">
    <property type="match status" value="1"/>
</dbReference>
<keyword evidence="2" id="KW-0863">Zinc-finger</keyword>
<dbReference type="VEuPathDB" id="VectorBase:AALB014279"/>
<keyword evidence="3" id="KW-0862">Zinc</keyword>
<dbReference type="InterPro" id="IPR007588">
    <property type="entry name" value="Znf_FLYWCH"/>
</dbReference>
<organism evidence="4 5">
    <name type="scientific">Anopheles albimanus</name>
    <name type="common">New world malaria mosquito</name>
    <dbReference type="NCBI Taxonomy" id="7167"/>
    <lineage>
        <taxon>Eukaryota</taxon>
        <taxon>Metazoa</taxon>
        <taxon>Ecdysozoa</taxon>
        <taxon>Arthropoda</taxon>
        <taxon>Hexapoda</taxon>
        <taxon>Insecta</taxon>
        <taxon>Pterygota</taxon>
        <taxon>Neoptera</taxon>
        <taxon>Endopterygota</taxon>
        <taxon>Diptera</taxon>
        <taxon>Nematocera</taxon>
        <taxon>Culicoidea</taxon>
        <taxon>Culicidae</taxon>
        <taxon>Anophelinae</taxon>
        <taxon>Anopheles</taxon>
    </lineage>
</organism>
<evidence type="ECO:0000256" key="1">
    <source>
        <dbReference type="ARBA" id="ARBA00022723"/>
    </source>
</evidence>